<reference evidence="2" key="1">
    <citation type="journal article" date="2019" name="Int. J. Syst. Evol. Microbiol.">
        <title>The Global Catalogue of Microorganisms (GCM) 10K type strain sequencing project: providing services to taxonomists for standard genome sequencing and annotation.</title>
        <authorList>
            <consortium name="The Broad Institute Genomics Platform"/>
            <consortium name="The Broad Institute Genome Sequencing Center for Infectious Disease"/>
            <person name="Wu L."/>
            <person name="Ma J."/>
        </authorList>
    </citation>
    <scope>NUCLEOTIDE SEQUENCE [LARGE SCALE GENOMIC DNA]</scope>
    <source>
        <strain evidence="2">JCM 16702</strain>
    </source>
</reference>
<comment type="caution">
    <text evidence="1">The sequence shown here is derived from an EMBL/GenBank/DDBJ whole genome shotgun (WGS) entry which is preliminary data.</text>
</comment>
<gene>
    <name evidence="1" type="ORF">GCM10022214_10770</name>
</gene>
<dbReference type="RefSeq" id="WP_344941548.1">
    <property type="nucleotide sequence ID" value="NZ_BAAAZG010000002.1"/>
</dbReference>
<name>A0ABP7V6U5_9ACTN</name>
<proteinExistence type="predicted"/>
<evidence type="ECO:0008006" key="3">
    <source>
        <dbReference type="Google" id="ProtNLM"/>
    </source>
</evidence>
<evidence type="ECO:0000313" key="1">
    <source>
        <dbReference type="EMBL" id="GAA4059975.1"/>
    </source>
</evidence>
<keyword evidence="2" id="KW-1185">Reference proteome</keyword>
<dbReference type="Proteomes" id="UP001500683">
    <property type="component" value="Unassembled WGS sequence"/>
</dbReference>
<sequence length="207" mass="22556">MERQTRDHLEESPMLFVFNDTDDRERASDGVSRYGAYLRQNADRFTDWDGEAVTTDPAEFARAAWEVATSPIMAPPYLEWAAERVQSVTFTGSEYDGSLITRVQVATPRPNALRNVRGFADWHRDTGWPTLRGYHIPGDADLADRPAMLPSVLLVFAIGAGDLYLPQDAPAALTVADAQAAVKRLAALLDARLAPVLSALDPAGGAS</sequence>
<accession>A0ABP7V6U5</accession>
<dbReference type="EMBL" id="BAAAZG010000002">
    <property type="protein sequence ID" value="GAA4059975.1"/>
    <property type="molecule type" value="Genomic_DNA"/>
</dbReference>
<organism evidence="1 2">
    <name type="scientific">Actinomadura miaoliensis</name>
    <dbReference type="NCBI Taxonomy" id="430685"/>
    <lineage>
        <taxon>Bacteria</taxon>
        <taxon>Bacillati</taxon>
        <taxon>Actinomycetota</taxon>
        <taxon>Actinomycetes</taxon>
        <taxon>Streptosporangiales</taxon>
        <taxon>Thermomonosporaceae</taxon>
        <taxon>Actinomadura</taxon>
    </lineage>
</organism>
<protein>
    <recommendedName>
        <fullName evidence="3">DUF317 domain-containing protein</fullName>
    </recommendedName>
</protein>
<evidence type="ECO:0000313" key="2">
    <source>
        <dbReference type="Proteomes" id="UP001500683"/>
    </source>
</evidence>